<feature type="compositionally biased region" description="Polar residues" evidence="1">
    <location>
        <begin position="76"/>
        <end position="93"/>
    </location>
</feature>
<dbReference type="Proteomes" id="UP001586593">
    <property type="component" value="Unassembled WGS sequence"/>
</dbReference>
<evidence type="ECO:0000313" key="3">
    <source>
        <dbReference type="Proteomes" id="UP001586593"/>
    </source>
</evidence>
<accession>A0ABR3V6V0</accession>
<proteinExistence type="predicted"/>
<sequence>MKRQYCVDKPNNLQEKQLSVKRARHYTSARDNLTRLLSSTTIMHSITFLRLILLCVLQQYLDPMASKVSKSPGKNYATTLKSTSPKTFQLQDN</sequence>
<dbReference type="EMBL" id="JAZHXJ010002640">
    <property type="protein sequence ID" value="KAL1837456.1"/>
    <property type="molecule type" value="Genomic_DNA"/>
</dbReference>
<reference evidence="2 3" key="1">
    <citation type="journal article" date="2024" name="Commun. Biol.">
        <title>Comparative genomic analysis of thermophilic fungi reveals convergent evolutionary adaptations and gene losses.</title>
        <authorList>
            <person name="Steindorff A.S."/>
            <person name="Aguilar-Pontes M.V."/>
            <person name="Robinson A.J."/>
            <person name="Andreopoulos B."/>
            <person name="LaButti K."/>
            <person name="Kuo A."/>
            <person name="Mondo S."/>
            <person name="Riley R."/>
            <person name="Otillar R."/>
            <person name="Haridas S."/>
            <person name="Lipzen A."/>
            <person name="Grimwood J."/>
            <person name="Schmutz J."/>
            <person name="Clum A."/>
            <person name="Reid I.D."/>
            <person name="Moisan M.C."/>
            <person name="Butler G."/>
            <person name="Nguyen T.T.M."/>
            <person name="Dewar K."/>
            <person name="Conant G."/>
            <person name="Drula E."/>
            <person name="Henrissat B."/>
            <person name="Hansel C."/>
            <person name="Singer S."/>
            <person name="Hutchinson M.I."/>
            <person name="de Vries R.P."/>
            <person name="Natvig D.O."/>
            <person name="Powell A.J."/>
            <person name="Tsang A."/>
            <person name="Grigoriev I.V."/>
        </authorList>
    </citation>
    <scope>NUCLEOTIDE SEQUENCE [LARGE SCALE GENOMIC DNA]</scope>
    <source>
        <strain evidence="2 3">ATCC 24622</strain>
    </source>
</reference>
<name>A0ABR3V6V0_9PEZI</name>
<evidence type="ECO:0000313" key="2">
    <source>
        <dbReference type="EMBL" id="KAL1837456.1"/>
    </source>
</evidence>
<organism evidence="2 3">
    <name type="scientific">Phialemonium thermophilum</name>
    <dbReference type="NCBI Taxonomy" id="223376"/>
    <lineage>
        <taxon>Eukaryota</taxon>
        <taxon>Fungi</taxon>
        <taxon>Dikarya</taxon>
        <taxon>Ascomycota</taxon>
        <taxon>Pezizomycotina</taxon>
        <taxon>Sordariomycetes</taxon>
        <taxon>Sordariomycetidae</taxon>
        <taxon>Cephalothecales</taxon>
        <taxon>Cephalothecaceae</taxon>
        <taxon>Phialemonium</taxon>
    </lineage>
</organism>
<feature type="region of interest" description="Disordered" evidence="1">
    <location>
        <begin position="67"/>
        <end position="93"/>
    </location>
</feature>
<keyword evidence="3" id="KW-1185">Reference proteome</keyword>
<comment type="caution">
    <text evidence="2">The sequence shown here is derived from an EMBL/GenBank/DDBJ whole genome shotgun (WGS) entry which is preliminary data.</text>
</comment>
<evidence type="ECO:0000256" key="1">
    <source>
        <dbReference type="SAM" id="MobiDB-lite"/>
    </source>
</evidence>
<gene>
    <name evidence="2" type="ORF">VTK73DRAFT_4692</name>
</gene>
<protein>
    <submittedName>
        <fullName evidence="2">Uncharacterized protein</fullName>
    </submittedName>
</protein>